<sequence length="126" mass="13432">MDDGRCPPQNAAGAASLGGGNLRFPIETGPVANPRPLDPCSRSTELRPAQGGGSGVASKQAEKPASDPCGTGRPDIQDVFDRKIDDLNRPKREYLELDWLDHRAELLRQRCTIAWGDLPCGIPGGA</sequence>
<name>A0ABN9T7S1_9DINO</name>
<feature type="non-terminal residue" evidence="2">
    <location>
        <position position="126"/>
    </location>
</feature>
<dbReference type="EMBL" id="CAUYUJ010014431">
    <property type="protein sequence ID" value="CAK0841151.1"/>
    <property type="molecule type" value="Genomic_DNA"/>
</dbReference>
<proteinExistence type="predicted"/>
<evidence type="ECO:0000313" key="3">
    <source>
        <dbReference type="Proteomes" id="UP001189429"/>
    </source>
</evidence>
<reference evidence="2" key="1">
    <citation type="submission" date="2023-10" db="EMBL/GenBank/DDBJ databases">
        <authorList>
            <person name="Chen Y."/>
            <person name="Shah S."/>
            <person name="Dougan E. K."/>
            <person name="Thang M."/>
            <person name="Chan C."/>
        </authorList>
    </citation>
    <scope>NUCLEOTIDE SEQUENCE [LARGE SCALE GENOMIC DNA]</scope>
</reference>
<evidence type="ECO:0000313" key="2">
    <source>
        <dbReference type="EMBL" id="CAK0841151.1"/>
    </source>
</evidence>
<gene>
    <name evidence="2" type="ORF">PCOR1329_LOCUS36429</name>
</gene>
<keyword evidence="3" id="KW-1185">Reference proteome</keyword>
<accession>A0ABN9T7S1</accession>
<evidence type="ECO:0000256" key="1">
    <source>
        <dbReference type="SAM" id="MobiDB-lite"/>
    </source>
</evidence>
<feature type="region of interest" description="Disordered" evidence="1">
    <location>
        <begin position="1"/>
        <end position="77"/>
    </location>
</feature>
<organism evidence="2 3">
    <name type="scientific">Prorocentrum cordatum</name>
    <dbReference type="NCBI Taxonomy" id="2364126"/>
    <lineage>
        <taxon>Eukaryota</taxon>
        <taxon>Sar</taxon>
        <taxon>Alveolata</taxon>
        <taxon>Dinophyceae</taxon>
        <taxon>Prorocentrales</taxon>
        <taxon>Prorocentraceae</taxon>
        <taxon>Prorocentrum</taxon>
    </lineage>
</organism>
<comment type="caution">
    <text evidence="2">The sequence shown here is derived from an EMBL/GenBank/DDBJ whole genome shotgun (WGS) entry which is preliminary data.</text>
</comment>
<dbReference type="Proteomes" id="UP001189429">
    <property type="component" value="Unassembled WGS sequence"/>
</dbReference>
<protein>
    <submittedName>
        <fullName evidence="2">Uncharacterized protein</fullName>
    </submittedName>
</protein>